<keyword evidence="3" id="KW-1185">Reference proteome</keyword>
<name>A0A1I4D569_9ACTN</name>
<feature type="region of interest" description="Disordered" evidence="1">
    <location>
        <begin position="42"/>
        <end position="71"/>
    </location>
</feature>
<proteinExistence type="predicted"/>
<evidence type="ECO:0000313" key="2">
    <source>
        <dbReference type="EMBL" id="SFK88884.1"/>
    </source>
</evidence>
<dbReference type="GeneID" id="96302837"/>
<evidence type="ECO:0000256" key="1">
    <source>
        <dbReference type="SAM" id="MobiDB-lite"/>
    </source>
</evidence>
<sequence length="71" mass="7788">MDPQPVLCHTCTGVLLANDSRTYTPQRGRLIVTNGYCTCPPAAETPAEPEAHRQQPQQQERLPGQATMVNV</sequence>
<gene>
    <name evidence="2" type="ORF">SAMN05216275_13963</name>
</gene>
<protein>
    <submittedName>
        <fullName evidence="2">Uncharacterized protein</fullName>
    </submittedName>
</protein>
<dbReference type="EMBL" id="FOQY01000039">
    <property type="protein sequence ID" value="SFK88884.1"/>
    <property type="molecule type" value="Genomic_DNA"/>
</dbReference>
<dbReference type="RefSeq" id="WP_093891360.1">
    <property type="nucleotide sequence ID" value="NZ_FOQY01000039.1"/>
</dbReference>
<dbReference type="Proteomes" id="UP000199111">
    <property type="component" value="Unassembled WGS sequence"/>
</dbReference>
<accession>A0A1I4D569</accession>
<evidence type="ECO:0000313" key="3">
    <source>
        <dbReference type="Proteomes" id="UP000199111"/>
    </source>
</evidence>
<dbReference type="AlphaFoldDB" id="A0A1I4D569"/>
<organism evidence="2 3">
    <name type="scientific">Streptosporangium canum</name>
    <dbReference type="NCBI Taxonomy" id="324952"/>
    <lineage>
        <taxon>Bacteria</taxon>
        <taxon>Bacillati</taxon>
        <taxon>Actinomycetota</taxon>
        <taxon>Actinomycetes</taxon>
        <taxon>Streptosporangiales</taxon>
        <taxon>Streptosporangiaceae</taxon>
        <taxon>Streptosporangium</taxon>
    </lineage>
</organism>
<reference evidence="3" key="1">
    <citation type="submission" date="2016-10" db="EMBL/GenBank/DDBJ databases">
        <authorList>
            <person name="Varghese N."/>
            <person name="Submissions S."/>
        </authorList>
    </citation>
    <scope>NUCLEOTIDE SEQUENCE [LARGE SCALE GENOMIC DNA]</scope>
    <source>
        <strain evidence="3">CGMCC 4.2126</strain>
    </source>
</reference>